<evidence type="ECO:0000313" key="2">
    <source>
        <dbReference type="EMBL" id="QKC76412.1"/>
    </source>
</evidence>
<dbReference type="KEGG" id="merd:EB233_13465"/>
<evidence type="ECO:0000313" key="3">
    <source>
        <dbReference type="Proteomes" id="UP000503339"/>
    </source>
</evidence>
<keyword evidence="3" id="KW-1185">Reference proteome</keyword>
<dbReference type="PANTHER" id="PTHR38785:SF1">
    <property type="entry name" value="HOMOLOG OF VIRK"/>
    <property type="match status" value="1"/>
</dbReference>
<dbReference type="Proteomes" id="UP000503339">
    <property type="component" value="Chromosome"/>
</dbReference>
<dbReference type="Pfam" id="PF04393">
    <property type="entry name" value="DUF535"/>
    <property type="match status" value="1"/>
</dbReference>
<protein>
    <submittedName>
        <fullName evidence="2">DUF535 domain-containing protein</fullName>
    </submittedName>
</protein>
<evidence type="ECO:0000256" key="1">
    <source>
        <dbReference type="SAM" id="MobiDB-lite"/>
    </source>
</evidence>
<dbReference type="EMBL" id="CP033361">
    <property type="protein sequence ID" value="QKC76412.1"/>
    <property type="molecule type" value="Genomic_DNA"/>
</dbReference>
<reference evidence="2 3" key="1">
    <citation type="submission" date="2018-10" db="EMBL/GenBank/DDBJ databases">
        <authorList>
            <person name="Perry B.J."/>
            <person name="Sullivan J.T."/>
            <person name="Murphy R.J.T."/>
            <person name="Ramsay J.P."/>
            <person name="Ronson C.W."/>
        </authorList>
    </citation>
    <scope>NUCLEOTIDE SEQUENCE [LARGE SCALE GENOMIC DNA]</scope>
    <source>
        <strain evidence="2 3">NZP2014</strain>
    </source>
</reference>
<dbReference type="GO" id="GO:0006974">
    <property type="term" value="P:DNA damage response"/>
    <property type="evidence" value="ECO:0007669"/>
    <property type="project" value="TreeGrafter"/>
</dbReference>
<name>A0A6M7UHN8_9HYPH</name>
<dbReference type="AlphaFoldDB" id="A0A6M7UHN8"/>
<accession>A0A6M7UHN8</accession>
<sequence>MTTATGALRPPRPTGSQKRSPSRFRRQLNRWVHATKWSALQWMFQRDIAAIRSALGAEPFAPILAQYPNIALKPVRPYLATSLKRIHRAIAVVGHYTAAARLLTDTALIESHTRGHRLLALPTVAGEVTVELTGQAGLHREGEWRLLLFLQGRPVIEMGLAIVDRPLLQLGGSGEVLYIGALKSTSTGAQGLEDSRILTKAVEGLRPKTLLLLVAQTLASSLELRGLVAASNAGHVFSSDYTLRRRVTADYDSFWAESGGRPVRRTMYALPLEKAQRDPAGYKPNKRALVRKRQRLEVEIARHVSQAVRPLLRS</sequence>
<gene>
    <name evidence="2" type="ORF">EB233_13465</name>
</gene>
<proteinExistence type="predicted"/>
<dbReference type="InterPro" id="IPR007488">
    <property type="entry name" value="DUF535"/>
</dbReference>
<dbReference type="PANTHER" id="PTHR38785">
    <property type="entry name" value="HOMOLOG OF VIRK"/>
    <property type="match status" value="1"/>
</dbReference>
<organism evidence="2 3">
    <name type="scientific">Mesorhizobium erdmanii</name>
    <dbReference type="NCBI Taxonomy" id="1777866"/>
    <lineage>
        <taxon>Bacteria</taxon>
        <taxon>Pseudomonadati</taxon>
        <taxon>Pseudomonadota</taxon>
        <taxon>Alphaproteobacteria</taxon>
        <taxon>Hyphomicrobiales</taxon>
        <taxon>Phyllobacteriaceae</taxon>
        <taxon>Mesorhizobium</taxon>
    </lineage>
</organism>
<feature type="region of interest" description="Disordered" evidence="1">
    <location>
        <begin position="1"/>
        <end position="24"/>
    </location>
</feature>